<dbReference type="InterPro" id="IPR028082">
    <property type="entry name" value="Peripla_BP_I"/>
</dbReference>
<dbReference type="RefSeq" id="WP_029333829.1">
    <property type="nucleotide sequence ID" value="NZ_UGGP01000001.1"/>
</dbReference>
<dbReference type="Gene3D" id="1.10.260.40">
    <property type="entry name" value="lambda repressor-like DNA-binding domains"/>
    <property type="match status" value="1"/>
</dbReference>
<dbReference type="PANTHER" id="PTHR30146:SF105">
    <property type="entry name" value="CATABOLITE CONTROL PROTEIN B"/>
    <property type="match status" value="1"/>
</dbReference>
<keyword evidence="3" id="KW-0804">Transcription</keyword>
<dbReference type="AlphaFoldDB" id="A0A377FX73"/>
<reference evidence="5 6" key="1">
    <citation type="submission" date="2018-06" db="EMBL/GenBank/DDBJ databases">
        <authorList>
            <consortium name="Pathogen Informatics"/>
            <person name="Doyle S."/>
        </authorList>
    </citation>
    <scope>NUCLEOTIDE SEQUENCE [LARGE SCALE GENOMIC DNA]</scope>
    <source>
        <strain evidence="5 6">NCTC13163</strain>
    </source>
</reference>
<dbReference type="SUPFAM" id="SSF47413">
    <property type="entry name" value="lambda repressor-like DNA-binding domains"/>
    <property type="match status" value="1"/>
</dbReference>
<accession>A0A377FX73</accession>
<dbReference type="InterPro" id="IPR001761">
    <property type="entry name" value="Peripla_BP/Lac1_sug-bd_dom"/>
</dbReference>
<dbReference type="GO" id="GO:0000976">
    <property type="term" value="F:transcription cis-regulatory region binding"/>
    <property type="evidence" value="ECO:0007669"/>
    <property type="project" value="TreeGrafter"/>
</dbReference>
<evidence type="ECO:0000256" key="3">
    <source>
        <dbReference type="ARBA" id="ARBA00023163"/>
    </source>
</evidence>
<dbReference type="InterPro" id="IPR010982">
    <property type="entry name" value="Lambda_DNA-bd_dom_sf"/>
</dbReference>
<dbReference type="EMBL" id="UGGP01000001">
    <property type="protein sequence ID" value="STO09420.1"/>
    <property type="molecule type" value="Genomic_DNA"/>
</dbReference>
<dbReference type="PANTHER" id="PTHR30146">
    <property type="entry name" value="LACI-RELATED TRANSCRIPTIONAL REPRESSOR"/>
    <property type="match status" value="1"/>
</dbReference>
<dbReference type="Pfam" id="PF00356">
    <property type="entry name" value="LacI"/>
    <property type="match status" value="1"/>
</dbReference>
<proteinExistence type="predicted"/>
<evidence type="ECO:0000256" key="1">
    <source>
        <dbReference type="ARBA" id="ARBA00023015"/>
    </source>
</evidence>
<keyword evidence="1" id="KW-0805">Transcription regulation</keyword>
<protein>
    <submittedName>
        <fullName evidence="5">Catabolite control protein B</fullName>
    </submittedName>
</protein>
<evidence type="ECO:0000313" key="6">
    <source>
        <dbReference type="Proteomes" id="UP000254060"/>
    </source>
</evidence>
<dbReference type="PROSITE" id="PS00356">
    <property type="entry name" value="HTH_LACI_1"/>
    <property type="match status" value="1"/>
</dbReference>
<dbReference type="Pfam" id="PF00532">
    <property type="entry name" value="Peripla_BP_1"/>
    <property type="match status" value="1"/>
</dbReference>
<gene>
    <name evidence="5" type="primary">ccpB</name>
    <name evidence="5" type="ORF">NCTC13163_02857</name>
</gene>
<dbReference type="Proteomes" id="UP000254060">
    <property type="component" value="Unassembled WGS sequence"/>
</dbReference>
<keyword evidence="2" id="KW-0238">DNA-binding</keyword>
<dbReference type="PROSITE" id="PS50932">
    <property type="entry name" value="HTH_LACI_2"/>
    <property type="match status" value="1"/>
</dbReference>
<name>A0A377FX73_9BACL</name>
<dbReference type="STRING" id="1397694.GCA_000702585_00279"/>
<dbReference type="Gene3D" id="3.40.50.2300">
    <property type="match status" value="2"/>
</dbReference>
<sequence length="319" mass="35386">MANIRDIAKHADVSVTTVSRVINAHPYVSDEKRERVQRAMKELGYLRNQQALTLSTGRTQRFVVVLPYMDHPYYGLFVNGLAKAALGKDYRLVMWQTEYRLDQERQALDLLKHREVDGAIVLSHTMTFEEMETYRAYGPISVATVGAPKTISSVHVDHYTAFQAGLRVITEAGYKDVGIVLSRPNSPSSIARQRAYFDEVSSARERWVFSGYLTSEDGKNLVSAFLSEQERPCALFFSSDYVALGFLGEAARRGLGVPHDVAVLGFDGHPIGQAFGLSTMHSPNEDIGRALFDAAFQEMTGGSVVQKSLTVTYMSGTTL</sequence>
<dbReference type="OrthoDB" id="9798934at2"/>
<dbReference type="SMART" id="SM00354">
    <property type="entry name" value="HTH_LACI"/>
    <property type="match status" value="1"/>
</dbReference>
<organism evidence="5 6">
    <name type="scientific">Exiguobacterium aurantiacum</name>
    <dbReference type="NCBI Taxonomy" id="33987"/>
    <lineage>
        <taxon>Bacteria</taxon>
        <taxon>Bacillati</taxon>
        <taxon>Bacillota</taxon>
        <taxon>Bacilli</taxon>
        <taxon>Bacillales</taxon>
        <taxon>Bacillales Family XII. Incertae Sedis</taxon>
        <taxon>Exiguobacterium</taxon>
    </lineage>
</organism>
<dbReference type="InterPro" id="IPR000843">
    <property type="entry name" value="HTH_LacI"/>
</dbReference>
<evidence type="ECO:0000256" key="2">
    <source>
        <dbReference type="ARBA" id="ARBA00023125"/>
    </source>
</evidence>
<evidence type="ECO:0000313" key="5">
    <source>
        <dbReference type="EMBL" id="STO09420.1"/>
    </source>
</evidence>
<dbReference type="GO" id="GO:0003700">
    <property type="term" value="F:DNA-binding transcription factor activity"/>
    <property type="evidence" value="ECO:0007669"/>
    <property type="project" value="TreeGrafter"/>
</dbReference>
<feature type="domain" description="HTH lacI-type" evidence="4">
    <location>
        <begin position="2"/>
        <end position="56"/>
    </location>
</feature>
<dbReference type="SUPFAM" id="SSF53822">
    <property type="entry name" value="Periplasmic binding protein-like I"/>
    <property type="match status" value="1"/>
</dbReference>
<evidence type="ECO:0000259" key="4">
    <source>
        <dbReference type="PROSITE" id="PS50932"/>
    </source>
</evidence>
<dbReference type="CDD" id="cd01392">
    <property type="entry name" value="HTH_LacI"/>
    <property type="match status" value="1"/>
</dbReference>